<evidence type="ECO:0000313" key="2">
    <source>
        <dbReference type="EMBL" id="QMV86229.1"/>
    </source>
</evidence>
<protein>
    <recommendedName>
        <fullName evidence="4">Tellurium resistance protein TerC</fullName>
    </recommendedName>
</protein>
<evidence type="ECO:0008006" key="4">
    <source>
        <dbReference type="Google" id="ProtNLM"/>
    </source>
</evidence>
<reference evidence="2 3" key="1">
    <citation type="submission" date="2020-07" db="EMBL/GenBank/DDBJ databases">
        <title>non toxigenic Corynebacterium sp. nov from a clinical source.</title>
        <authorList>
            <person name="Bernier A.-M."/>
            <person name="Bernard K."/>
        </authorList>
    </citation>
    <scope>NUCLEOTIDE SEQUENCE [LARGE SCALE GENOMIC DNA]</scope>
    <source>
        <strain evidence="3">NML 93-0612</strain>
    </source>
</reference>
<accession>A0A7G5FHY8</accession>
<sequence>MTYMFPSMYRGGDDDHAHTEQRVTFDAPPLPLKIGYWWLVVSAGLAIFFGLVVATSGYSGDTNVDPRLIAAVELNQRFVGVFNIVAGFLIAMLMTQVRRAVKYSRRWTLAVIVLCVLVDLIAFTVKAAGVGIALIPILLTTGALIIYRPIVNQYFAYQNDEY</sequence>
<dbReference type="Proteomes" id="UP000515570">
    <property type="component" value="Chromosome"/>
</dbReference>
<organism evidence="2 3">
    <name type="scientific">Corynebacterium hindlerae</name>
    <dbReference type="NCBI Taxonomy" id="699041"/>
    <lineage>
        <taxon>Bacteria</taxon>
        <taxon>Bacillati</taxon>
        <taxon>Actinomycetota</taxon>
        <taxon>Actinomycetes</taxon>
        <taxon>Mycobacteriales</taxon>
        <taxon>Corynebacteriaceae</taxon>
        <taxon>Corynebacterium</taxon>
    </lineage>
</organism>
<evidence type="ECO:0000313" key="3">
    <source>
        <dbReference type="Proteomes" id="UP000515570"/>
    </source>
</evidence>
<gene>
    <name evidence="2" type="ORF">HW450_05855</name>
</gene>
<feature type="transmembrane region" description="Helical" evidence="1">
    <location>
        <begin position="107"/>
        <end position="124"/>
    </location>
</feature>
<dbReference type="AlphaFoldDB" id="A0A7G5FHY8"/>
<feature type="transmembrane region" description="Helical" evidence="1">
    <location>
        <begin position="36"/>
        <end position="58"/>
    </location>
</feature>
<feature type="transmembrane region" description="Helical" evidence="1">
    <location>
        <begin position="130"/>
        <end position="147"/>
    </location>
</feature>
<evidence type="ECO:0000256" key="1">
    <source>
        <dbReference type="SAM" id="Phobius"/>
    </source>
</evidence>
<keyword evidence="1" id="KW-1133">Transmembrane helix</keyword>
<keyword evidence="1" id="KW-0472">Membrane</keyword>
<keyword evidence="1" id="KW-0812">Transmembrane</keyword>
<keyword evidence="3" id="KW-1185">Reference proteome</keyword>
<dbReference type="RefSeq" id="WP_182387039.1">
    <property type="nucleotide sequence ID" value="NZ_CP059833.1"/>
</dbReference>
<dbReference type="EMBL" id="CP059833">
    <property type="protein sequence ID" value="QMV86229.1"/>
    <property type="molecule type" value="Genomic_DNA"/>
</dbReference>
<proteinExistence type="predicted"/>
<feature type="transmembrane region" description="Helical" evidence="1">
    <location>
        <begin position="78"/>
        <end position="95"/>
    </location>
</feature>
<name>A0A7G5FHY8_9CORY</name>